<feature type="compositionally biased region" description="Polar residues" evidence="3">
    <location>
        <begin position="1849"/>
        <end position="1884"/>
    </location>
</feature>
<reference evidence="5" key="2">
    <citation type="submission" date="2023-05" db="EMBL/GenBank/DDBJ databases">
        <authorList>
            <consortium name="Lawrence Berkeley National Laboratory"/>
            <person name="Steindorff A."/>
            <person name="Hensen N."/>
            <person name="Bonometti L."/>
            <person name="Westerberg I."/>
            <person name="Brannstrom I.O."/>
            <person name="Guillou S."/>
            <person name="Cros-Aarteil S."/>
            <person name="Calhoun S."/>
            <person name="Haridas S."/>
            <person name="Kuo A."/>
            <person name="Mondo S."/>
            <person name="Pangilinan J."/>
            <person name="Riley R."/>
            <person name="Labutti K."/>
            <person name="Andreopoulos B."/>
            <person name="Lipzen A."/>
            <person name="Chen C."/>
            <person name="Yanf M."/>
            <person name="Daum C."/>
            <person name="Ng V."/>
            <person name="Clum A."/>
            <person name="Ohm R."/>
            <person name="Martin F."/>
            <person name="Silar P."/>
            <person name="Natvig D."/>
            <person name="Lalanne C."/>
            <person name="Gautier V."/>
            <person name="Ament-Velasquez S.L."/>
            <person name="Kruys A."/>
            <person name="Hutchinson M.I."/>
            <person name="Powell A.J."/>
            <person name="Barry K."/>
            <person name="Miller A.N."/>
            <person name="Grigoriev I.V."/>
            <person name="Debuchy R."/>
            <person name="Gladieux P."/>
            <person name="Thoren M.H."/>
            <person name="Johannesson H."/>
        </authorList>
    </citation>
    <scope>NUCLEOTIDE SEQUENCE</scope>
    <source>
        <strain evidence="5">CBS 532.94</strain>
    </source>
</reference>
<feature type="compositionally biased region" description="Polar residues" evidence="3">
    <location>
        <begin position="369"/>
        <end position="382"/>
    </location>
</feature>
<name>A0AAN7CB10_9PEZI</name>
<feature type="region of interest" description="Disordered" evidence="3">
    <location>
        <begin position="1"/>
        <end position="20"/>
    </location>
</feature>
<proteinExistence type="predicted"/>
<keyword evidence="2" id="KW-0175">Coiled coil</keyword>
<feature type="compositionally biased region" description="Basic and acidic residues" evidence="3">
    <location>
        <begin position="1158"/>
        <end position="1167"/>
    </location>
</feature>
<feature type="region of interest" description="Disordered" evidence="3">
    <location>
        <begin position="709"/>
        <end position="942"/>
    </location>
</feature>
<evidence type="ECO:0000256" key="1">
    <source>
        <dbReference type="ARBA" id="ARBA00022658"/>
    </source>
</evidence>
<gene>
    <name evidence="5" type="ORF">C8A03DRAFT_33300</name>
</gene>
<keyword evidence="6" id="KW-1185">Reference proteome</keyword>
<dbReference type="InterPro" id="IPR000219">
    <property type="entry name" value="DH_dom"/>
</dbReference>
<dbReference type="SUPFAM" id="SSF48065">
    <property type="entry name" value="DBL homology domain (DH-domain)"/>
    <property type="match status" value="1"/>
</dbReference>
<dbReference type="PROSITE" id="PS50010">
    <property type="entry name" value="DH_2"/>
    <property type="match status" value="1"/>
</dbReference>
<protein>
    <recommendedName>
        <fullName evidence="4">DH domain-containing protein</fullName>
    </recommendedName>
</protein>
<dbReference type="Pfam" id="PF03114">
    <property type="entry name" value="BAR"/>
    <property type="match status" value="1"/>
</dbReference>
<dbReference type="PANTHER" id="PTHR22834:SF20">
    <property type="entry name" value="SH3 DOMAIN-CONTAINING PROTEIN"/>
    <property type="match status" value="1"/>
</dbReference>
<dbReference type="SMART" id="SM00325">
    <property type="entry name" value="RhoGEF"/>
    <property type="match status" value="1"/>
</dbReference>
<dbReference type="Pfam" id="PF00621">
    <property type="entry name" value="RhoGEF"/>
    <property type="match status" value="1"/>
</dbReference>
<feature type="compositionally biased region" description="Polar residues" evidence="3">
    <location>
        <begin position="286"/>
        <end position="331"/>
    </location>
</feature>
<feature type="region of interest" description="Disordered" evidence="3">
    <location>
        <begin position="1137"/>
        <end position="1231"/>
    </location>
</feature>
<organism evidence="5 6">
    <name type="scientific">Achaetomium macrosporum</name>
    <dbReference type="NCBI Taxonomy" id="79813"/>
    <lineage>
        <taxon>Eukaryota</taxon>
        <taxon>Fungi</taxon>
        <taxon>Dikarya</taxon>
        <taxon>Ascomycota</taxon>
        <taxon>Pezizomycotina</taxon>
        <taxon>Sordariomycetes</taxon>
        <taxon>Sordariomycetidae</taxon>
        <taxon>Sordariales</taxon>
        <taxon>Chaetomiaceae</taxon>
        <taxon>Achaetomium</taxon>
    </lineage>
</organism>
<dbReference type="Proteomes" id="UP001303760">
    <property type="component" value="Unassembled WGS sequence"/>
</dbReference>
<feature type="compositionally biased region" description="Basic and acidic residues" evidence="3">
    <location>
        <begin position="913"/>
        <end position="923"/>
    </location>
</feature>
<dbReference type="Gene3D" id="1.20.1270.60">
    <property type="entry name" value="Arfaptin homology (AH) domain/BAR domain"/>
    <property type="match status" value="1"/>
</dbReference>
<feature type="compositionally biased region" description="Polar residues" evidence="3">
    <location>
        <begin position="1822"/>
        <end position="1842"/>
    </location>
</feature>
<feature type="region of interest" description="Disordered" evidence="3">
    <location>
        <begin position="1045"/>
        <end position="1115"/>
    </location>
</feature>
<evidence type="ECO:0000313" key="5">
    <source>
        <dbReference type="EMBL" id="KAK4238650.1"/>
    </source>
</evidence>
<dbReference type="EMBL" id="MU860087">
    <property type="protein sequence ID" value="KAK4238650.1"/>
    <property type="molecule type" value="Genomic_DNA"/>
</dbReference>
<dbReference type="CDD" id="cd00160">
    <property type="entry name" value="RhoGEF"/>
    <property type="match status" value="1"/>
</dbReference>
<dbReference type="GO" id="GO:0005737">
    <property type="term" value="C:cytoplasm"/>
    <property type="evidence" value="ECO:0007669"/>
    <property type="project" value="InterPro"/>
</dbReference>
<feature type="compositionally biased region" description="Basic and acidic residues" evidence="3">
    <location>
        <begin position="1338"/>
        <end position="1347"/>
    </location>
</feature>
<dbReference type="CDD" id="cd07589">
    <property type="entry name" value="BAR_DNMBP"/>
    <property type="match status" value="1"/>
</dbReference>
<feature type="compositionally biased region" description="Polar residues" evidence="3">
    <location>
        <begin position="228"/>
        <end position="241"/>
    </location>
</feature>
<dbReference type="InterPro" id="IPR051492">
    <property type="entry name" value="Dynamin-Rho_GEF"/>
</dbReference>
<feature type="compositionally biased region" description="Pro residues" evidence="3">
    <location>
        <begin position="875"/>
        <end position="884"/>
    </location>
</feature>
<feature type="compositionally biased region" description="Basic residues" evidence="3">
    <location>
        <begin position="413"/>
        <end position="422"/>
    </location>
</feature>
<dbReference type="Gene3D" id="1.20.900.10">
    <property type="entry name" value="Dbl homology (DH) domain"/>
    <property type="match status" value="1"/>
</dbReference>
<feature type="region of interest" description="Disordered" evidence="3">
    <location>
        <begin position="1816"/>
        <end position="1930"/>
    </location>
</feature>
<feature type="compositionally biased region" description="Gly residues" evidence="3">
    <location>
        <begin position="180"/>
        <end position="196"/>
    </location>
</feature>
<dbReference type="InterPro" id="IPR035899">
    <property type="entry name" value="DBL_dom_sf"/>
</dbReference>
<feature type="compositionally biased region" description="Low complexity" evidence="3">
    <location>
        <begin position="560"/>
        <end position="580"/>
    </location>
</feature>
<dbReference type="SUPFAM" id="SSF103657">
    <property type="entry name" value="BAR/IMD domain-like"/>
    <property type="match status" value="1"/>
</dbReference>
<dbReference type="InterPro" id="IPR027267">
    <property type="entry name" value="AH/BAR_dom_sf"/>
</dbReference>
<feature type="compositionally biased region" description="Polar residues" evidence="3">
    <location>
        <begin position="852"/>
        <end position="869"/>
    </location>
</feature>
<dbReference type="GO" id="GO:0032955">
    <property type="term" value="P:regulation of division septum assembly"/>
    <property type="evidence" value="ECO:0007669"/>
    <property type="project" value="TreeGrafter"/>
</dbReference>
<feature type="compositionally biased region" description="Polar residues" evidence="3">
    <location>
        <begin position="164"/>
        <end position="174"/>
    </location>
</feature>
<feature type="compositionally biased region" description="Polar residues" evidence="3">
    <location>
        <begin position="1053"/>
        <end position="1062"/>
    </location>
</feature>
<accession>A0AAN7CB10</accession>
<feature type="compositionally biased region" description="Low complexity" evidence="3">
    <location>
        <begin position="476"/>
        <end position="514"/>
    </location>
</feature>
<keyword evidence="1" id="KW-0344">Guanine-nucleotide releasing factor</keyword>
<feature type="region of interest" description="Disordered" evidence="3">
    <location>
        <begin position="1306"/>
        <end position="1348"/>
    </location>
</feature>
<dbReference type="GO" id="GO:0031991">
    <property type="term" value="P:regulation of actomyosin contractile ring contraction"/>
    <property type="evidence" value="ECO:0007669"/>
    <property type="project" value="TreeGrafter"/>
</dbReference>
<dbReference type="GO" id="GO:0005085">
    <property type="term" value="F:guanyl-nucleotide exchange factor activity"/>
    <property type="evidence" value="ECO:0007669"/>
    <property type="project" value="UniProtKB-KW"/>
</dbReference>
<evidence type="ECO:0000313" key="6">
    <source>
        <dbReference type="Proteomes" id="UP001303760"/>
    </source>
</evidence>
<evidence type="ECO:0000259" key="4">
    <source>
        <dbReference type="PROSITE" id="PS50010"/>
    </source>
</evidence>
<feature type="compositionally biased region" description="Polar residues" evidence="3">
    <location>
        <begin position="270"/>
        <end position="279"/>
    </location>
</feature>
<evidence type="ECO:0000256" key="3">
    <source>
        <dbReference type="SAM" id="MobiDB-lite"/>
    </source>
</evidence>
<sequence>MDHGSLGDEPVSRPGPLLDHLDFARRHVQNDHQDQSLHPHLPQHSQQQYFDRFDDVGTLDSRPTQQILLSPHAATNSHAYSTNALAPAHRLDSRDSADDLVDPSDFYRSYQNLQQSGNASSPVKDPMAPAVSSNTRQTPSARSNGNGTTPKHPAVPVSHRNALRPSQRSASNPVDNRIGGSLGNGAGRAAGNGRGTAGAAPPSVRDLKKKFDQSTSETAVAGRKPAPRTTTRDTASSSVQGRSPGVGSGATSNGAPRTTAARDTGRDTSKSSGARSSQRPKAGAGDQTSSNSQSFASRISKPRTASSTNAHGSKSMTTLPSGAGTESSNTRPAPPRQNGLLFGEILPEHSDSVTPGFGIEPVRPRRTSESSAINPVRSQMRSLSDPDIEPPSPTDWYRAAQPGAQGNAEHHVSRLPKGQHSRAHSDLAGSKLTLTRPDHIAARHDVDSPISPTSPASPTSRLPRPTRRLNDALNDASSHGSPASTRSSSPSTFKYSTASGRSSRQQVSSASRARTPSKNPASRIKTPTHIPSPRKPPPSNISTQPTGRLNAYVSVPAPKLSPSLRSSRPRQSVATATTAASRMRATERGASPLRQSRSAAKPEESTPRRRKVSVGQIDFAQRRETIKLAYSKSVRESQAREARQAAAERRKKELAAVARAKAEAEAAALADVANATAAATAAADADATPHDESVGSDRGLEASIEKVEPEIEESQEAAAGLPTPQPPAEEFGGLYESRPLELEIPGSFPGSESPELDQGEIPLSAVSMTSGVTEFDHEVQTEPPRQEGTSAVDDALEVIMPSLAQDPHEPEPLEQQQPEPPAPPALHRRASYHDPFEEEEDEGDSVSIKISLDTSASEPQPSPELTPTRTAFEPGPEPATIPPPAEDDEYVPRPYTFSSESYGTKVTILDPDNDFKPLHKELPRSTVPQTDFPRADEPPANDAPEIIACKAAPQVDVQLGEPGIGIENLDRIEDFYIGPRLRDNVAALRDSTFTASDSGTPLDGHPSPAEFQRTPDTSHSLTVPGLLAPGNRLSQHSAWTDFSIGSEEHDAGNHSSTSQSRGVDSREGEGLLRIIPSTGDLSTCASSLGDPTTQGPEASLRDKSGAPSSPMLPEFPAEGQHFAEFATVSSFTLCNGSESESIAPLSGRTPPQPPHPPPSEREYERDSTLYLESRPNSCAYSHEGKGGRSEAASPPQSVSHMRLDSLEPSRVSLSDTLYERQTPLTEKEQEEQKRLRQRELVIRELIDTEDAFVRDMTVVEEIYKGTAEACPNLDSKTVKVIFRNTDEIIAFHATLLVEFKEGASTVYTPKGRRSPPPNPNGKDSDSATLNSVMSANRPNRDDEKDRLTSLGPVFSRNIEQLKAVHEVYLRSSDNSTKRLVQIQEDKTVNLWLNECNEVAKELTTAWNLDSLLIKPMQRITKYPDIITHLLKYTPEDHPDREALIRARTAVIEAIDEINKTKKNFELVGQIVSNRKRKESDVKTGLARAFGKRVDKLQVSGAKTPEDEEYQRLQQQFGDDYVQLQLVLRDVEFYTRDVATYVHAFLQYLSSMELVMRLQPSRDYAHLESKWVQFNVSMRDIEKIALEKHLADVRKHVIEPFEQVIRCYGNPNLAMKKRAKRRLDYEKYLALKASGKKIDKQLGELVEQYEALNDALKKELPKLSAMTAKVGNICLGKFISIQAAWYKIWKEKVKAPLQDLTHVPELSEIVSSFQREFALQEERVMALGIVNHTVKGRASQSTTDDASILSKTRSRPSDIMSPRSRGLSINSDYVPTLPTPDFAKRNSGQFSLSPASSALPSPANYYRDYYSGVNGQARGGSGSPITSADATTNGPRPATSSISPVARPNTGRSFDLTSLPRQSSESTPALSTHQRDSNSTFNSSYPPGAGAGAGSEQHARRLSGLFNSALPLPDGPEESVRSSRASSRERGGGNAYNVLWLAASLFEFNIENTKHEAGYPYLTYQAGEIFDVIAEKGELWLAKNQDDPHNVVGWIWSKHFAKLADS</sequence>
<feature type="region of interest" description="Disordered" evidence="3">
    <location>
        <begin position="993"/>
        <end position="1032"/>
    </location>
</feature>
<dbReference type="PANTHER" id="PTHR22834">
    <property type="entry name" value="NUCLEAR FUSION PROTEIN FUS2"/>
    <property type="match status" value="1"/>
</dbReference>
<reference evidence="5" key="1">
    <citation type="journal article" date="2023" name="Mol. Phylogenet. Evol.">
        <title>Genome-scale phylogeny and comparative genomics of the fungal order Sordariales.</title>
        <authorList>
            <person name="Hensen N."/>
            <person name="Bonometti L."/>
            <person name="Westerberg I."/>
            <person name="Brannstrom I.O."/>
            <person name="Guillou S."/>
            <person name="Cros-Aarteil S."/>
            <person name="Calhoun S."/>
            <person name="Haridas S."/>
            <person name="Kuo A."/>
            <person name="Mondo S."/>
            <person name="Pangilinan J."/>
            <person name="Riley R."/>
            <person name="LaButti K."/>
            <person name="Andreopoulos B."/>
            <person name="Lipzen A."/>
            <person name="Chen C."/>
            <person name="Yan M."/>
            <person name="Daum C."/>
            <person name="Ng V."/>
            <person name="Clum A."/>
            <person name="Steindorff A."/>
            <person name="Ohm R.A."/>
            <person name="Martin F."/>
            <person name="Silar P."/>
            <person name="Natvig D.O."/>
            <person name="Lalanne C."/>
            <person name="Gautier V."/>
            <person name="Ament-Velasquez S.L."/>
            <person name="Kruys A."/>
            <person name="Hutchinson M.I."/>
            <person name="Powell A.J."/>
            <person name="Barry K."/>
            <person name="Miller A.N."/>
            <person name="Grigoriev I.V."/>
            <person name="Debuchy R."/>
            <person name="Gladieux P."/>
            <person name="Hiltunen Thoren M."/>
            <person name="Johannesson H."/>
        </authorList>
    </citation>
    <scope>NUCLEOTIDE SEQUENCE</scope>
    <source>
        <strain evidence="5">CBS 532.94</strain>
    </source>
</reference>
<dbReference type="InterPro" id="IPR004148">
    <property type="entry name" value="BAR_dom"/>
</dbReference>
<feature type="compositionally biased region" description="Polar residues" evidence="3">
    <location>
        <begin position="1326"/>
        <end position="1337"/>
    </location>
</feature>
<feature type="region of interest" description="Disordered" evidence="3">
    <location>
        <begin position="1735"/>
        <end position="1771"/>
    </location>
</feature>
<feature type="region of interest" description="Disordered" evidence="3">
    <location>
        <begin position="441"/>
        <end position="546"/>
    </location>
</feature>
<feature type="coiled-coil region" evidence="2">
    <location>
        <begin position="1638"/>
        <end position="1665"/>
    </location>
</feature>
<feature type="compositionally biased region" description="Polar residues" evidence="3">
    <location>
        <begin position="1737"/>
        <end position="1750"/>
    </location>
</feature>
<feature type="region of interest" description="Disordered" evidence="3">
    <location>
        <begin position="115"/>
        <end position="425"/>
    </location>
</feature>
<feature type="region of interest" description="Disordered" evidence="3">
    <location>
        <begin position="558"/>
        <end position="613"/>
    </location>
</feature>
<feature type="domain" description="DH" evidence="4">
    <location>
        <begin position="1237"/>
        <end position="1460"/>
    </location>
</feature>
<feature type="compositionally biased region" description="Polar residues" evidence="3">
    <location>
        <begin position="131"/>
        <end position="149"/>
    </location>
</feature>
<feature type="compositionally biased region" description="Polar residues" evidence="3">
    <location>
        <begin position="1079"/>
        <end position="1096"/>
    </location>
</feature>
<comment type="caution">
    <text evidence="5">The sequence shown here is derived from an EMBL/GenBank/DDBJ whole genome shotgun (WGS) entry which is preliminary data.</text>
</comment>
<feature type="compositionally biased region" description="Low complexity" evidence="3">
    <location>
        <begin position="448"/>
        <end position="463"/>
    </location>
</feature>
<feature type="compositionally biased region" description="Basic and acidic residues" evidence="3">
    <location>
        <begin position="1917"/>
        <end position="1930"/>
    </location>
</feature>
<evidence type="ECO:0000256" key="2">
    <source>
        <dbReference type="SAM" id="Coils"/>
    </source>
</evidence>